<keyword evidence="2" id="KW-0731">Sigma factor</keyword>
<keyword evidence="3" id="KW-0238">DNA-binding</keyword>
<dbReference type="NCBIfam" id="TIGR02937">
    <property type="entry name" value="sigma70-ECF"/>
    <property type="match status" value="1"/>
</dbReference>
<dbReference type="STRING" id="997296.PB1_16374"/>
<gene>
    <name evidence="6" type="ORF">PB1_16374</name>
</gene>
<evidence type="ECO:0000256" key="1">
    <source>
        <dbReference type="ARBA" id="ARBA00023015"/>
    </source>
</evidence>
<comment type="caution">
    <text evidence="6">The sequence shown here is derived from an EMBL/GenBank/DDBJ whole genome shotgun (WGS) entry which is preliminary data.</text>
</comment>
<keyword evidence="6" id="KW-0966">Cell projection</keyword>
<dbReference type="InterPro" id="IPR007627">
    <property type="entry name" value="RNA_pol_sigma70_r2"/>
</dbReference>
<keyword evidence="6" id="KW-0282">Flagellum</keyword>
<dbReference type="InterPro" id="IPR014284">
    <property type="entry name" value="RNA_pol_sigma-70_dom"/>
</dbReference>
<evidence type="ECO:0000313" key="7">
    <source>
        <dbReference type="Proteomes" id="UP000010523"/>
    </source>
</evidence>
<evidence type="ECO:0000259" key="5">
    <source>
        <dbReference type="Pfam" id="PF04542"/>
    </source>
</evidence>
<evidence type="ECO:0000313" key="6">
    <source>
        <dbReference type="EMBL" id="EIJ79150.1"/>
    </source>
</evidence>
<keyword evidence="4" id="KW-0804">Transcription</keyword>
<dbReference type="Pfam" id="PF04542">
    <property type="entry name" value="Sigma70_r2"/>
    <property type="match status" value="1"/>
</dbReference>
<sequence>MRWELATDEQLWNIIENDWHVPERHIDGLVTEALNRNLFDHLIKHLINKMFDRWDPERRYNFSDLYQIGYIGIVQALKNYKVGKGSFKTFAYMNIKTEFVHHLEKINAEKRKLYENILSLDVQKHEDNDSTFLDSLIDETKNPEKITINKLFLEEQFKKLSQREREILLYFTQGYSMHEIAKMYKQNGAAWISRQFHRGIAKINPSYQKTSLKDLGLVTGAKGAIA</sequence>
<dbReference type="eggNOG" id="COG1191">
    <property type="taxonomic scope" value="Bacteria"/>
</dbReference>
<reference evidence="6 7" key="1">
    <citation type="journal article" date="2012" name="Appl. Environ. Microbiol.">
        <title>Genome Sequence of Thermotolerant Bacillus methanolicus: Features and Regulation Related to Methylotrophy and Production of L-Lysine and L-Glutamate from Methanol.</title>
        <authorList>
            <person name="Heggeset T.M."/>
            <person name="Krog A."/>
            <person name="Balzer S."/>
            <person name="Wentzel A."/>
            <person name="Ellingsen T.E."/>
            <person name="Brautaset T."/>
        </authorList>
    </citation>
    <scope>NUCLEOTIDE SEQUENCE [LARGE SCALE GENOMIC DNA]</scope>
    <source>
        <strain evidence="6 7">PB1</strain>
    </source>
</reference>
<dbReference type="InterPro" id="IPR013324">
    <property type="entry name" value="RNA_pol_sigma_r3/r4-like"/>
</dbReference>
<evidence type="ECO:0000256" key="4">
    <source>
        <dbReference type="ARBA" id="ARBA00023163"/>
    </source>
</evidence>
<dbReference type="InterPro" id="IPR013325">
    <property type="entry name" value="RNA_pol_sigma_r2"/>
</dbReference>
<dbReference type="RefSeq" id="WP_004438612.1">
    <property type="nucleotide sequence ID" value="NZ_AFEU01000003.1"/>
</dbReference>
<accession>I3DY29</accession>
<dbReference type="SUPFAM" id="SSF88659">
    <property type="entry name" value="Sigma3 and sigma4 domains of RNA polymerase sigma factors"/>
    <property type="match status" value="1"/>
</dbReference>
<dbReference type="GO" id="GO:0016987">
    <property type="term" value="F:sigma factor activity"/>
    <property type="evidence" value="ECO:0007669"/>
    <property type="project" value="UniProtKB-KW"/>
</dbReference>
<proteinExistence type="predicted"/>
<dbReference type="OrthoDB" id="2966762at2"/>
<evidence type="ECO:0000256" key="3">
    <source>
        <dbReference type="ARBA" id="ARBA00023125"/>
    </source>
</evidence>
<dbReference type="PATRIC" id="fig|997296.3.peg.3447"/>
<dbReference type="Gene3D" id="1.10.1740.10">
    <property type="match status" value="1"/>
</dbReference>
<feature type="domain" description="RNA polymerase sigma-70 region 2" evidence="5">
    <location>
        <begin position="59"/>
        <end position="105"/>
    </location>
</feature>
<dbReference type="SUPFAM" id="SSF88946">
    <property type="entry name" value="Sigma2 domain of RNA polymerase sigma factors"/>
    <property type="match status" value="1"/>
</dbReference>
<organism evidence="6 7">
    <name type="scientific">Bacillus methanolicus PB1</name>
    <dbReference type="NCBI Taxonomy" id="997296"/>
    <lineage>
        <taxon>Bacteria</taxon>
        <taxon>Bacillati</taxon>
        <taxon>Bacillota</taxon>
        <taxon>Bacilli</taxon>
        <taxon>Bacillales</taxon>
        <taxon>Bacillaceae</taxon>
        <taxon>Bacillus</taxon>
    </lineage>
</organism>
<dbReference type="PANTHER" id="PTHR30385">
    <property type="entry name" value="SIGMA FACTOR F FLAGELLAR"/>
    <property type="match status" value="1"/>
</dbReference>
<dbReference type="Proteomes" id="UP000010523">
    <property type="component" value="Unassembled WGS sequence"/>
</dbReference>
<evidence type="ECO:0000256" key="2">
    <source>
        <dbReference type="ARBA" id="ARBA00023082"/>
    </source>
</evidence>
<dbReference type="GO" id="GO:0003677">
    <property type="term" value="F:DNA binding"/>
    <property type="evidence" value="ECO:0007669"/>
    <property type="project" value="UniProtKB-KW"/>
</dbReference>
<dbReference type="GO" id="GO:0006352">
    <property type="term" value="P:DNA-templated transcription initiation"/>
    <property type="evidence" value="ECO:0007669"/>
    <property type="project" value="InterPro"/>
</dbReference>
<keyword evidence="6" id="KW-0969">Cilium</keyword>
<keyword evidence="1" id="KW-0805">Transcription regulation</keyword>
<protein>
    <submittedName>
        <fullName evidence="6">RNA polymerase sigma factor for flagellar operon</fullName>
    </submittedName>
</protein>
<dbReference type="EMBL" id="AFEU01000003">
    <property type="protein sequence ID" value="EIJ79150.1"/>
    <property type="molecule type" value="Genomic_DNA"/>
</dbReference>
<dbReference type="AlphaFoldDB" id="I3DY29"/>
<name>I3DY29_BACMT</name>
<keyword evidence="7" id="KW-1185">Reference proteome</keyword>